<feature type="chain" id="PRO_5012488058" description="PQQ-like domain-containing protein" evidence="2">
    <location>
        <begin position="25"/>
        <end position="456"/>
    </location>
</feature>
<sequence>MYRKLYAVSVLGLLLLGAGCRQHAEPDPDPAPAKTPGSQQLLGAVSGSFPRSPLLLTAGQTEQDPLWAVLTSRTDEAIYSPEAASGVILAQLDTSGAVQWAHNYEIGGSEGVQFARSPGQGGLLVGSIRQDLVLVRLNEQGGLAWTQRMSYLPYQQLTSRPISAPLPTADGGFLLPIAESFSGYDQEFRLLKVSSSGAIQWSWQYNMSSICSSPVVAATPDGGYAVLTGDYQRQKDFSLLKLNALGEMQWARRITAPASPYPYPPSLYMHVLPTGVIQLWWTETRGIMQAQVSADGATIISRILQLQAYLADVVARTEGTDLAVVLAAAPNSTQQVRALYQIDSQGNVVRARQLAAFPNGLLDYETALARDARGRLYGLTNAAASQAKSSTISLFKASLTDDRLCEQPTLALPSTVAGDLRIGPLFLDSVVPLTPYVTPEFIGVMPVTTTPSRGCF</sequence>
<protein>
    <recommendedName>
        <fullName evidence="5">PQQ-like domain-containing protein</fullName>
    </recommendedName>
</protein>
<dbReference type="EMBL" id="FYEW01000001">
    <property type="protein sequence ID" value="SNC63846.1"/>
    <property type="molecule type" value="Genomic_DNA"/>
</dbReference>
<keyword evidence="2" id="KW-0732">Signal</keyword>
<dbReference type="SUPFAM" id="SSF50998">
    <property type="entry name" value="Quinoprotein alcohol dehydrogenase-like"/>
    <property type="match status" value="1"/>
</dbReference>
<proteinExistence type="predicted"/>
<evidence type="ECO:0000256" key="2">
    <source>
        <dbReference type="SAM" id="SignalP"/>
    </source>
</evidence>
<dbReference type="AlphaFoldDB" id="A0A212TDE0"/>
<evidence type="ECO:0000313" key="3">
    <source>
        <dbReference type="EMBL" id="SNC63846.1"/>
    </source>
</evidence>
<dbReference type="InterPro" id="IPR011047">
    <property type="entry name" value="Quinoprotein_ADH-like_sf"/>
</dbReference>
<reference evidence="4" key="1">
    <citation type="submission" date="2017-06" db="EMBL/GenBank/DDBJ databases">
        <authorList>
            <person name="Varghese N."/>
            <person name="Submissions S."/>
        </authorList>
    </citation>
    <scope>NUCLEOTIDE SEQUENCE [LARGE SCALE GENOMIC DNA]</scope>
    <source>
        <strain evidence="4">DSM 11116</strain>
    </source>
</reference>
<evidence type="ECO:0008006" key="5">
    <source>
        <dbReference type="Google" id="ProtNLM"/>
    </source>
</evidence>
<evidence type="ECO:0000256" key="1">
    <source>
        <dbReference type="SAM" id="MobiDB-lite"/>
    </source>
</evidence>
<dbReference type="PROSITE" id="PS51257">
    <property type="entry name" value="PROKAR_LIPOPROTEIN"/>
    <property type="match status" value="1"/>
</dbReference>
<gene>
    <name evidence="3" type="ORF">SAMN06265337_0961</name>
</gene>
<feature type="region of interest" description="Disordered" evidence="1">
    <location>
        <begin position="22"/>
        <end position="42"/>
    </location>
</feature>
<organism evidence="3 4">
    <name type="scientific">Hymenobacter gelipurpurascens</name>
    <dbReference type="NCBI Taxonomy" id="89968"/>
    <lineage>
        <taxon>Bacteria</taxon>
        <taxon>Pseudomonadati</taxon>
        <taxon>Bacteroidota</taxon>
        <taxon>Cytophagia</taxon>
        <taxon>Cytophagales</taxon>
        <taxon>Hymenobacteraceae</taxon>
        <taxon>Hymenobacter</taxon>
    </lineage>
</organism>
<feature type="signal peptide" evidence="2">
    <location>
        <begin position="1"/>
        <end position="24"/>
    </location>
</feature>
<evidence type="ECO:0000313" key="4">
    <source>
        <dbReference type="Proteomes" id="UP000198131"/>
    </source>
</evidence>
<keyword evidence="4" id="KW-1185">Reference proteome</keyword>
<name>A0A212TDE0_9BACT</name>
<dbReference type="Proteomes" id="UP000198131">
    <property type="component" value="Unassembled WGS sequence"/>
</dbReference>
<dbReference type="OrthoDB" id="9811934at2"/>
<accession>A0A212TDE0</accession>
<dbReference type="RefSeq" id="WP_141106447.1">
    <property type="nucleotide sequence ID" value="NZ_FYEW01000001.1"/>
</dbReference>